<evidence type="ECO:0000256" key="1">
    <source>
        <dbReference type="SAM" id="MobiDB-lite"/>
    </source>
</evidence>
<evidence type="ECO:0000313" key="4">
    <source>
        <dbReference type="Proteomes" id="UP001309876"/>
    </source>
</evidence>
<dbReference type="InterPro" id="IPR045864">
    <property type="entry name" value="aa-tRNA-synth_II/BPL/LPL"/>
</dbReference>
<dbReference type="InterPro" id="IPR004143">
    <property type="entry name" value="BPL_LPL_catalytic"/>
</dbReference>
<dbReference type="GO" id="GO:0009249">
    <property type="term" value="P:protein lipoylation"/>
    <property type="evidence" value="ECO:0007669"/>
    <property type="project" value="InterPro"/>
</dbReference>
<protein>
    <recommendedName>
        <fullName evidence="2">BPL/LPL catalytic domain-containing protein</fullName>
    </recommendedName>
</protein>
<feature type="domain" description="BPL/LPL catalytic" evidence="2">
    <location>
        <begin position="446"/>
        <end position="669"/>
    </location>
</feature>
<dbReference type="Pfam" id="PF11951">
    <property type="entry name" value="Fungal_trans_2"/>
    <property type="match status" value="1"/>
</dbReference>
<evidence type="ECO:0000259" key="2">
    <source>
        <dbReference type="PROSITE" id="PS51733"/>
    </source>
</evidence>
<dbReference type="PROSITE" id="PS51733">
    <property type="entry name" value="BPL_LPL_CATALYTIC"/>
    <property type="match status" value="1"/>
</dbReference>
<dbReference type="Gene3D" id="3.30.930.10">
    <property type="entry name" value="Bira Bifunctional Protein, Domain 2"/>
    <property type="match status" value="1"/>
</dbReference>
<keyword evidence="4" id="KW-1185">Reference proteome</keyword>
<name>A0AAN7YEQ1_9EURO</name>
<dbReference type="AlphaFoldDB" id="A0AAN7YEQ1"/>
<dbReference type="InterPro" id="IPR020605">
    <property type="entry name" value="Octanoyltransferase_CS"/>
</dbReference>
<dbReference type="PANTHER" id="PTHR10993:SF7">
    <property type="entry name" value="LIPOYLTRANSFERASE 2, MITOCHONDRIAL-RELATED"/>
    <property type="match status" value="1"/>
</dbReference>
<dbReference type="EMBL" id="JAVRRJ010000001">
    <property type="protein sequence ID" value="KAK5090917.1"/>
    <property type="molecule type" value="Genomic_DNA"/>
</dbReference>
<organism evidence="3 4">
    <name type="scientific">Lithohypha guttulata</name>
    <dbReference type="NCBI Taxonomy" id="1690604"/>
    <lineage>
        <taxon>Eukaryota</taxon>
        <taxon>Fungi</taxon>
        <taxon>Dikarya</taxon>
        <taxon>Ascomycota</taxon>
        <taxon>Pezizomycotina</taxon>
        <taxon>Eurotiomycetes</taxon>
        <taxon>Chaetothyriomycetidae</taxon>
        <taxon>Chaetothyriales</taxon>
        <taxon>Trichomeriaceae</taxon>
        <taxon>Lithohypha</taxon>
    </lineage>
</organism>
<dbReference type="PROSITE" id="PS01313">
    <property type="entry name" value="LIPB"/>
    <property type="match status" value="1"/>
</dbReference>
<proteinExistence type="predicted"/>
<dbReference type="Pfam" id="PF21948">
    <property type="entry name" value="LplA-B_cat"/>
    <property type="match status" value="1"/>
</dbReference>
<reference evidence="3 4" key="1">
    <citation type="submission" date="2023-08" db="EMBL/GenBank/DDBJ databases">
        <title>Black Yeasts Isolated from many extreme environments.</title>
        <authorList>
            <person name="Coleine C."/>
            <person name="Stajich J.E."/>
            <person name="Selbmann L."/>
        </authorList>
    </citation>
    <scope>NUCLEOTIDE SEQUENCE [LARGE SCALE GENOMIC DNA]</scope>
    <source>
        <strain evidence="3 4">CCFEE 5910</strain>
    </source>
</reference>
<accession>A0AAN7YEQ1</accession>
<evidence type="ECO:0000313" key="3">
    <source>
        <dbReference type="EMBL" id="KAK5090917.1"/>
    </source>
</evidence>
<dbReference type="Proteomes" id="UP001309876">
    <property type="component" value="Unassembled WGS sequence"/>
</dbReference>
<dbReference type="GO" id="GO:0033819">
    <property type="term" value="F:lipoyl(octanoyl) transferase activity"/>
    <property type="evidence" value="ECO:0007669"/>
    <property type="project" value="InterPro"/>
</dbReference>
<sequence length="793" mass="88416">MDTDLVLPIEVDAEGSLHRLFRQFFEDHFDQLVFIYRPPRKDPALKQATYRLALRDPIYCLTLIAQAHMANIKDQPANLSHFADEQTERIYSRLLRRTREKLEAFDVSDVDVLLLAIVALCEYDLQLGRHDALRSHHIGMTALVAKRGGPHNLGLSLPYVLRMDRFLAVRANQMPNFAPTELPTSDIVIRDAVRASGRGSYFVKDISGLSESTIVLCSDAAHLLDLTDELGIALKSASTTQSQSPKLEYYYYLRENIDARHAVLNSSSYENLATSPNEMLALTATKIVTYFVTSANYLPVVTDLLATRLWNILENASGSLSPASTMQNLDLEEGKTPRALSIKIAHWEEDTPMLLWLLFACALPSSSRERNMSFTAHLAMSEELHPASTAALSKSSHRQGAPRLESSGGRSIVSPSSPRRRRLLPNFILYVAEKLVGERPLSGTGEWDKEVVAILESFSQPTYTTGRRQERENGLTESQIVYLTKNIDSSGQNDEQVQKLAEFYSSLRGGLLTYHGPGQLTAYLILKLRDHKLRPHQYVREVLEASVMRTCAKHGVPNATVTDNTGIWITESRQHDGADTVEKDIRPGEKLADLKDVTSNRKICSIGVQITHTLTLYGIGLNIFDAPIDNKSPIASLYTLPKANPYTTDSVEVKENTSTGNGETAAVPVQAHATVPAPGYLSWGFGRVVACGLEGKTATWLTKEQETNHTTTSQPHAELLDSVASTFASVVADTLQLEGVDDITEEDIRFLRGTDWDQLRNSRGDRNRRSRPWDLQKDYSIRDPRKDFGLRLS</sequence>
<comment type="caution">
    <text evidence="3">The sequence shown here is derived from an EMBL/GenBank/DDBJ whole genome shotgun (WGS) entry which is preliminary data.</text>
</comment>
<dbReference type="InterPro" id="IPR021858">
    <property type="entry name" value="Fun_TF"/>
</dbReference>
<dbReference type="PANTHER" id="PTHR10993">
    <property type="entry name" value="OCTANOYLTRANSFERASE"/>
    <property type="match status" value="1"/>
</dbReference>
<feature type="compositionally biased region" description="Low complexity" evidence="1">
    <location>
        <begin position="406"/>
        <end position="417"/>
    </location>
</feature>
<feature type="region of interest" description="Disordered" evidence="1">
    <location>
        <begin position="388"/>
        <end position="417"/>
    </location>
</feature>
<dbReference type="SUPFAM" id="SSF55681">
    <property type="entry name" value="Class II aaRS and biotin synthetases"/>
    <property type="match status" value="1"/>
</dbReference>
<gene>
    <name evidence="3" type="ORF">LTR05_001095</name>
</gene>